<organism evidence="1 3">
    <name type="scientific">Rotaria sordida</name>
    <dbReference type="NCBI Taxonomy" id="392033"/>
    <lineage>
        <taxon>Eukaryota</taxon>
        <taxon>Metazoa</taxon>
        <taxon>Spiralia</taxon>
        <taxon>Gnathifera</taxon>
        <taxon>Rotifera</taxon>
        <taxon>Eurotatoria</taxon>
        <taxon>Bdelloidea</taxon>
        <taxon>Philodinida</taxon>
        <taxon>Philodinidae</taxon>
        <taxon>Rotaria</taxon>
    </lineage>
</organism>
<evidence type="ECO:0000313" key="2">
    <source>
        <dbReference type="EMBL" id="CAF0863261.1"/>
    </source>
</evidence>
<dbReference type="AlphaFoldDB" id="A0A813TJT7"/>
<comment type="caution">
    <text evidence="1">The sequence shown here is derived from an EMBL/GenBank/DDBJ whole genome shotgun (WGS) entry which is preliminary data.</text>
</comment>
<name>A0A813TJT7_9BILA</name>
<dbReference type="EMBL" id="CAJNOH010000048">
    <property type="protein sequence ID" value="CAF0809217.1"/>
    <property type="molecule type" value="Genomic_DNA"/>
</dbReference>
<accession>A0A813TJT7</accession>
<gene>
    <name evidence="2" type="ORF">JXQ802_LOCUS7298</name>
    <name evidence="1" type="ORF">PYM288_LOCUS5005</name>
</gene>
<protein>
    <submittedName>
        <fullName evidence="1">Uncharacterized protein</fullName>
    </submittedName>
</protein>
<evidence type="ECO:0000313" key="4">
    <source>
        <dbReference type="Proteomes" id="UP000663870"/>
    </source>
</evidence>
<evidence type="ECO:0000313" key="3">
    <source>
        <dbReference type="Proteomes" id="UP000663854"/>
    </source>
</evidence>
<dbReference type="Proteomes" id="UP000663854">
    <property type="component" value="Unassembled WGS sequence"/>
</dbReference>
<dbReference type="EMBL" id="CAJNOL010000121">
    <property type="protein sequence ID" value="CAF0863261.1"/>
    <property type="molecule type" value="Genomic_DNA"/>
</dbReference>
<dbReference type="Proteomes" id="UP000663870">
    <property type="component" value="Unassembled WGS sequence"/>
</dbReference>
<keyword evidence="4" id="KW-1185">Reference proteome</keyword>
<evidence type="ECO:0000313" key="1">
    <source>
        <dbReference type="EMBL" id="CAF0809217.1"/>
    </source>
</evidence>
<sequence>MNEIRQLCTTSSSPVKHLDEILALFHACPPQYLLPSLSLIGQSISCMSVEQLDIHIINHQLFFIIRQWSERLLQLWLINGTLNGDEHRALFYTHQLFKLLSEWLNQQDNLIIDNDNQEITKRVITDLFIDENFINTLCRSISQLITDENDDQHSSATSNISDDEDHVSPDDIQLQTHTSDDQAEQADVLDVLFRCVNSLIILFSHPILLSNIIATKNITSCLLDCLNSPLFIQLSTKFLRQNLTSEKIHIRSIFLLFTCLDYCTLSITISTLDLLSSIRKILHIWCEIPQNSNDDTSPLIVRLIRLIYRLSLSSKDSIIRENLCAFLVPHFETLCSTSNIIDDIVSLLVTLSTTITGKRHLRRLGYVQHILHATKRHSSLWHPLSLLINQRDLFQSSLFKRLVHLLIQRTINMFQSLATASNDTSYDSTTPSSRNHATMVAIEWFILLRTSFLSFTMIVEEFINYRKKVNVINMLIDTILSLQQDDESLPKLIDVMIELLWTFSLSKSTNIHDILQKHFDLCQYLKNNLNNSTSNVRFASKAVLSTLDLTNKTINRTSFNRRTSVITNNLICIFNSDKSHQELCITLRDRLLIEQQYSIELITTSSCESFDSLIQLINRSSLCLFCASTQMKTDNLTHFVHRYISLQSYTIPILTILIEHGCELEGSWLEHLPMVDMQSIVNEIRRHLDQIEDNDLRLPSRISDASTISHTRNMTPDEIRNQSRNFMNRPVPYWSSDDVTEWCEATQGSFDTLQPLVMRLNGSALVNLAEILSIDPASMYHSLNDELLQRTGASVPLTEYVSLRSELQHLLIRKQDQRMTTSTTNTDDTNKSDYRKKRWKKSRLCTIL</sequence>
<reference evidence="1" key="1">
    <citation type="submission" date="2021-02" db="EMBL/GenBank/DDBJ databases">
        <authorList>
            <person name="Nowell W R."/>
        </authorList>
    </citation>
    <scope>NUCLEOTIDE SEQUENCE</scope>
</reference>
<proteinExistence type="predicted"/>